<dbReference type="AlphaFoldDB" id="A0A8H7ITR2"/>
<dbReference type="Proteomes" id="UP000651452">
    <property type="component" value="Unassembled WGS sequence"/>
</dbReference>
<evidence type="ECO:0000256" key="1">
    <source>
        <dbReference type="SAM" id="Coils"/>
    </source>
</evidence>
<proteinExistence type="predicted"/>
<name>A0A8H7ITR2_9PLEO</name>
<reference evidence="2" key="2">
    <citation type="submission" date="2020-09" db="EMBL/GenBank/DDBJ databases">
        <title>Reference genome assembly for Australian Ascochyta lentis isolate Al4.</title>
        <authorList>
            <person name="Lee R.C."/>
            <person name="Farfan-Caceres L.M."/>
            <person name="Debler J.W."/>
            <person name="Williams A.H."/>
            <person name="Henares B.M."/>
        </authorList>
    </citation>
    <scope>NUCLEOTIDE SEQUENCE</scope>
    <source>
        <strain evidence="2">Al4</strain>
    </source>
</reference>
<keyword evidence="1" id="KW-0175">Coiled coil</keyword>
<keyword evidence="3" id="KW-1185">Reference proteome</keyword>
<gene>
    <name evidence="2" type="ORF">EKO04_011261</name>
</gene>
<dbReference type="EMBL" id="RZGK01000022">
    <property type="protein sequence ID" value="KAF9690794.1"/>
    <property type="molecule type" value="Genomic_DNA"/>
</dbReference>
<comment type="caution">
    <text evidence="2">The sequence shown here is derived from an EMBL/GenBank/DDBJ whole genome shotgun (WGS) entry which is preliminary data.</text>
</comment>
<sequence>MNEATIINERFSKALDEAIPLFDSCQTDECLALGRDILKDIGCPRYHRMKTLVLLGSVIGDWNEANGCRPDADVLWRTTQNRFPESFDEATDEHMREIREELDSLTEVLDKKELEELEAQKAQEAVEIEKEQQAIQDAEDRDGAEHFNTIEDVEEEGASQVPIITVDTPAEP</sequence>
<protein>
    <submittedName>
        <fullName evidence="2">Uncharacterized protein</fullName>
    </submittedName>
</protein>
<reference evidence="2" key="1">
    <citation type="submission" date="2018-12" db="EMBL/GenBank/DDBJ databases">
        <authorList>
            <person name="Syme R.A."/>
            <person name="Farfan-Caceres L."/>
            <person name="Lichtenzveig J."/>
        </authorList>
    </citation>
    <scope>NUCLEOTIDE SEQUENCE</scope>
    <source>
        <strain evidence="2">Al4</strain>
    </source>
</reference>
<accession>A0A8H7ITR2</accession>
<dbReference type="OrthoDB" id="3440281at2759"/>
<organism evidence="2 3">
    <name type="scientific">Ascochyta lentis</name>
    <dbReference type="NCBI Taxonomy" id="205686"/>
    <lineage>
        <taxon>Eukaryota</taxon>
        <taxon>Fungi</taxon>
        <taxon>Dikarya</taxon>
        <taxon>Ascomycota</taxon>
        <taxon>Pezizomycotina</taxon>
        <taxon>Dothideomycetes</taxon>
        <taxon>Pleosporomycetidae</taxon>
        <taxon>Pleosporales</taxon>
        <taxon>Pleosporineae</taxon>
        <taxon>Didymellaceae</taxon>
        <taxon>Ascochyta</taxon>
    </lineage>
</organism>
<feature type="coiled-coil region" evidence="1">
    <location>
        <begin position="95"/>
        <end position="141"/>
    </location>
</feature>
<evidence type="ECO:0000313" key="3">
    <source>
        <dbReference type="Proteomes" id="UP000651452"/>
    </source>
</evidence>
<evidence type="ECO:0000313" key="2">
    <source>
        <dbReference type="EMBL" id="KAF9690794.1"/>
    </source>
</evidence>